<sequence length="143" mass="15807">MDLMTIFAAIAEAAWIVSYDCGKEENIAHTNKSGAYYWHNPVHVQPGTPTIPQKASTQQGTGSQHRNESILGLEGTFPETRPNQTITSQSKTGQADNISQPESDKGNSNLARTKSVLDRKDSRKGRKEKKKGAVEVCRHKRDD</sequence>
<feature type="compositionally biased region" description="Basic and acidic residues" evidence="1">
    <location>
        <begin position="131"/>
        <end position="143"/>
    </location>
</feature>
<organism evidence="2 3">
    <name type="scientific">Hymenoscyphus albidus</name>
    <dbReference type="NCBI Taxonomy" id="595503"/>
    <lineage>
        <taxon>Eukaryota</taxon>
        <taxon>Fungi</taxon>
        <taxon>Dikarya</taxon>
        <taxon>Ascomycota</taxon>
        <taxon>Pezizomycotina</taxon>
        <taxon>Leotiomycetes</taxon>
        <taxon>Helotiales</taxon>
        <taxon>Helotiaceae</taxon>
        <taxon>Hymenoscyphus</taxon>
    </lineage>
</organism>
<feature type="compositionally biased region" description="Polar residues" evidence="1">
    <location>
        <begin position="81"/>
        <end position="112"/>
    </location>
</feature>
<feature type="compositionally biased region" description="Polar residues" evidence="1">
    <location>
        <begin position="47"/>
        <end position="64"/>
    </location>
</feature>
<proteinExistence type="predicted"/>
<evidence type="ECO:0000313" key="3">
    <source>
        <dbReference type="Proteomes" id="UP000701801"/>
    </source>
</evidence>
<evidence type="ECO:0000313" key="2">
    <source>
        <dbReference type="EMBL" id="CAG8979389.1"/>
    </source>
</evidence>
<accession>A0A9N9LVW5</accession>
<reference evidence="2" key="1">
    <citation type="submission" date="2021-07" db="EMBL/GenBank/DDBJ databases">
        <authorList>
            <person name="Durling M."/>
        </authorList>
    </citation>
    <scope>NUCLEOTIDE SEQUENCE</scope>
</reference>
<feature type="region of interest" description="Disordered" evidence="1">
    <location>
        <begin position="40"/>
        <end position="143"/>
    </location>
</feature>
<gene>
    <name evidence="2" type="ORF">HYALB_00010276</name>
</gene>
<dbReference type="AlphaFoldDB" id="A0A9N9LVW5"/>
<keyword evidence="3" id="KW-1185">Reference proteome</keyword>
<name>A0A9N9LVW5_9HELO</name>
<dbReference type="EMBL" id="CAJVRM010000308">
    <property type="protein sequence ID" value="CAG8979389.1"/>
    <property type="molecule type" value="Genomic_DNA"/>
</dbReference>
<comment type="caution">
    <text evidence="2">The sequence shown here is derived from an EMBL/GenBank/DDBJ whole genome shotgun (WGS) entry which is preliminary data.</text>
</comment>
<protein>
    <submittedName>
        <fullName evidence="2">Uncharacterized protein</fullName>
    </submittedName>
</protein>
<evidence type="ECO:0000256" key="1">
    <source>
        <dbReference type="SAM" id="MobiDB-lite"/>
    </source>
</evidence>
<dbReference type="Proteomes" id="UP000701801">
    <property type="component" value="Unassembled WGS sequence"/>
</dbReference>